<keyword evidence="3 6" id="KW-0285">Flavoprotein</keyword>
<protein>
    <recommendedName>
        <fullName evidence="12">Acyl-CoA_dh_1 domain-containing protein</fullName>
    </recommendedName>
</protein>
<dbReference type="Pfam" id="PF02770">
    <property type="entry name" value="Acyl-CoA_dh_M"/>
    <property type="match status" value="1"/>
</dbReference>
<evidence type="ECO:0000256" key="3">
    <source>
        <dbReference type="ARBA" id="ARBA00022630"/>
    </source>
</evidence>
<accession>A0A3P6I324</accession>
<evidence type="ECO:0000256" key="2">
    <source>
        <dbReference type="ARBA" id="ARBA00009347"/>
    </source>
</evidence>
<dbReference type="SUPFAM" id="SSF56645">
    <property type="entry name" value="Acyl-CoA dehydrogenase NM domain-like"/>
    <property type="match status" value="1"/>
</dbReference>
<organism evidence="10 11">
    <name type="scientific">Enterobius vermicularis</name>
    <name type="common">Human pinworm</name>
    <dbReference type="NCBI Taxonomy" id="51028"/>
    <lineage>
        <taxon>Eukaryota</taxon>
        <taxon>Metazoa</taxon>
        <taxon>Ecdysozoa</taxon>
        <taxon>Nematoda</taxon>
        <taxon>Chromadorea</taxon>
        <taxon>Rhabditida</taxon>
        <taxon>Spirurina</taxon>
        <taxon>Oxyuridomorpha</taxon>
        <taxon>Oxyuroidea</taxon>
        <taxon>Oxyuridae</taxon>
        <taxon>Enterobius</taxon>
    </lineage>
</organism>
<dbReference type="InterPro" id="IPR013786">
    <property type="entry name" value="AcylCoA_DH/ox_N"/>
</dbReference>
<evidence type="ECO:0000256" key="1">
    <source>
        <dbReference type="ARBA" id="ARBA00001974"/>
    </source>
</evidence>
<dbReference type="AlphaFoldDB" id="A0A3P6I324"/>
<dbReference type="FunFam" id="1.20.140.10:FF:000011">
    <property type="entry name" value="Medium-chain specific acyl-CoA dehydrogenase, mitochondrial"/>
    <property type="match status" value="1"/>
</dbReference>
<dbReference type="SUPFAM" id="SSF47203">
    <property type="entry name" value="Acyl-CoA dehydrogenase C-terminal domain-like"/>
    <property type="match status" value="1"/>
</dbReference>
<reference evidence="10 11" key="1">
    <citation type="submission" date="2018-10" db="EMBL/GenBank/DDBJ databases">
        <authorList>
            <consortium name="Pathogen Informatics"/>
        </authorList>
    </citation>
    <scope>NUCLEOTIDE SEQUENCE [LARGE SCALE GENOMIC DNA]</scope>
</reference>
<evidence type="ECO:0000313" key="11">
    <source>
        <dbReference type="Proteomes" id="UP000274131"/>
    </source>
</evidence>
<evidence type="ECO:0000313" key="10">
    <source>
        <dbReference type="EMBL" id="VDD96010.1"/>
    </source>
</evidence>
<comment type="cofactor">
    <cofactor evidence="1 6">
        <name>FAD</name>
        <dbReference type="ChEBI" id="CHEBI:57692"/>
    </cofactor>
</comment>
<dbReference type="InterPro" id="IPR006089">
    <property type="entry name" value="Acyl-CoA_DH_CS"/>
</dbReference>
<dbReference type="InterPro" id="IPR006091">
    <property type="entry name" value="Acyl-CoA_Oxase/DH_mid-dom"/>
</dbReference>
<dbReference type="InterPro" id="IPR037069">
    <property type="entry name" value="AcylCoA_DH/ox_N_sf"/>
</dbReference>
<sequence>MLILIGTKYQWIVVALKETNEYNLELTDEQRELYGVIRKFVKDEIIPKAAHYDQTGEFPWPIIKKAHANGFMNTDIPTKYGGIGIDPISSVILYESIAYGCSGIGAAMLTNELAATPIIIGGSEELKKKYLPRFIKDPIMASYAVTEPGGGSDVAGIKTRSEKKGDEWIINGSKMWITNGGHANFYFVLTRSDPDPKVPASKAFTGFVVDSDTPGVIKGKKEIMLGQRTSDTRAITFEDVRVPASNVVGEPGGGFVIAMKTFDKTRPMVAAMANGVAARCLDEATKYALERKAFKQEIANFQGVSFMLAEMAMHLELSRLMAFKGAYELHVGRPGSYYSSIAKCFAADTAMAAALNTVQIFGGNGYCTEYPAEKLMRDAKIFQIYEGTSQIQRLVIARRLIERSVNTGTASATL</sequence>
<comment type="similarity">
    <text evidence="2 6">Belongs to the acyl-CoA dehydrogenase family.</text>
</comment>
<dbReference type="FunFam" id="2.40.110.10:FF:000001">
    <property type="entry name" value="Acyl-CoA dehydrogenase, mitochondrial"/>
    <property type="match status" value="1"/>
</dbReference>
<dbReference type="InterPro" id="IPR009075">
    <property type="entry name" value="AcylCo_DH/oxidase_C"/>
</dbReference>
<feature type="domain" description="Acyl-CoA dehydrogenase/oxidase C-terminal" evidence="7">
    <location>
        <begin position="252"/>
        <end position="400"/>
    </location>
</feature>
<evidence type="ECO:0000259" key="8">
    <source>
        <dbReference type="Pfam" id="PF02770"/>
    </source>
</evidence>
<dbReference type="PROSITE" id="PS00073">
    <property type="entry name" value="ACYL_COA_DH_2"/>
    <property type="match status" value="1"/>
</dbReference>
<keyword evidence="11" id="KW-1185">Reference proteome</keyword>
<dbReference type="Gene3D" id="1.10.540.10">
    <property type="entry name" value="Acyl-CoA dehydrogenase/oxidase, N-terminal domain"/>
    <property type="match status" value="1"/>
</dbReference>
<keyword evidence="5 6" id="KW-0560">Oxidoreductase</keyword>
<dbReference type="PANTHER" id="PTHR43884">
    <property type="entry name" value="ACYL-COA DEHYDROGENASE"/>
    <property type="match status" value="1"/>
</dbReference>
<dbReference type="Pfam" id="PF02771">
    <property type="entry name" value="Acyl-CoA_dh_N"/>
    <property type="match status" value="1"/>
</dbReference>
<evidence type="ECO:0000256" key="5">
    <source>
        <dbReference type="ARBA" id="ARBA00023002"/>
    </source>
</evidence>
<feature type="domain" description="Acyl-CoA oxidase/dehydrogenase middle" evidence="8">
    <location>
        <begin position="143"/>
        <end position="240"/>
    </location>
</feature>
<dbReference type="STRING" id="51028.A0A3P6I324"/>
<evidence type="ECO:0000259" key="7">
    <source>
        <dbReference type="Pfam" id="PF00441"/>
    </source>
</evidence>
<evidence type="ECO:0008006" key="12">
    <source>
        <dbReference type="Google" id="ProtNLM"/>
    </source>
</evidence>
<name>A0A3P6I324_ENTVE</name>
<dbReference type="FunFam" id="1.10.540.10:FF:000026">
    <property type="entry name" value="Acyl-CoA dehydrogenase medium chain"/>
    <property type="match status" value="1"/>
</dbReference>
<dbReference type="GO" id="GO:0003995">
    <property type="term" value="F:acyl-CoA dehydrogenase activity"/>
    <property type="evidence" value="ECO:0007669"/>
    <property type="project" value="InterPro"/>
</dbReference>
<dbReference type="EMBL" id="UXUI01011166">
    <property type="protein sequence ID" value="VDD96010.1"/>
    <property type="molecule type" value="Genomic_DNA"/>
</dbReference>
<keyword evidence="4 6" id="KW-0274">FAD</keyword>
<evidence type="ECO:0000256" key="6">
    <source>
        <dbReference type="RuleBase" id="RU362125"/>
    </source>
</evidence>
<dbReference type="Pfam" id="PF00441">
    <property type="entry name" value="Acyl-CoA_dh_1"/>
    <property type="match status" value="1"/>
</dbReference>
<dbReference type="Gene3D" id="1.20.140.10">
    <property type="entry name" value="Butyryl-CoA Dehydrogenase, subunit A, domain 3"/>
    <property type="match status" value="1"/>
</dbReference>
<dbReference type="Gene3D" id="2.40.110.10">
    <property type="entry name" value="Butyryl-CoA Dehydrogenase, subunit A, domain 2"/>
    <property type="match status" value="1"/>
</dbReference>
<dbReference type="OrthoDB" id="434771at2759"/>
<dbReference type="PROSITE" id="PS00072">
    <property type="entry name" value="ACYL_COA_DH_1"/>
    <property type="match status" value="1"/>
</dbReference>
<gene>
    <name evidence="10" type="ORF">EVEC_LOCUS10761</name>
</gene>
<feature type="domain" description="Acyl-CoA dehydrogenase/oxidase N-terminal" evidence="9">
    <location>
        <begin position="27"/>
        <end position="135"/>
    </location>
</feature>
<dbReference type="InterPro" id="IPR036250">
    <property type="entry name" value="AcylCo_DH-like_C"/>
</dbReference>
<proteinExistence type="inferred from homology"/>
<dbReference type="InterPro" id="IPR046373">
    <property type="entry name" value="Acyl-CoA_Oxase/DH_mid-dom_sf"/>
</dbReference>
<evidence type="ECO:0000259" key="9">
    <source>
        <dbReference type="Pfam" id="PF02771"/>
    </source>
</evidence>
<dbReference type="Proteomes" id="UP000274131">
    <property type="component" value="Unassembled WGS sequence"/>
</dbReference>
<evidence type="ECO:0000256" key="4">
    <source>
        <dbReference type="ARBA" id="ARBA00022827"/>
    </source>
</evidence>
<dbReference type="InterPro" id="IPR009100">
    <property type="entry name" value="AcylCoA_DH/oxidase_NM_dom_sf"/>
</dbReference>
<dbReference type="PANTHER" id="PTHR43884:SF12">
    <property type="entry name" value="ISOVALERYL-COA DEHYDROGENASE, MITOCHONDRIAL-RELATED"/>
    <property type="match status" value="1"/>
</dbReference>
<dbReference type="GO" id="GO:0050660">
    <property type="term" value="F:flavin adenine dinucleotide binding"/>
    <property type="evidence" value="ECO:0007669"/>
    <property type="project" value="InterPro"/>
</dbReference>